<proteinExistence type="predicted"/>
<dbReference type="Gene3D" id="3.40.630.30">
    <property type="match status" value="1"/>
</dbReference>
<reference evidence="2 3" key="1">
    <citation type="submission" date="2009-11" db="EMBL/GenBank/DDBJ databases">
        <authorList>
            <person name="Weinstock G."/>
            <person name="Sodergren E."/>
            <person name="Clifton S."/>
            <person name="Fulton L."/>
            <person name="Fulton B."/>
            <person name="Courtney L."/>
            <person name="Fronick C."/>
            <person name="Harrison M."/>
            <person name="Strong C."/>
            <person name="Farmer C."/>
            <person name="Delahaunty K."/>
            <person name="Markovic C."/>
            <person name="Hall O."/>
            <person name="Minx P."/>
            <person name="Tomlinson C."/>
            <person name="Mitreva M."/>
            <person name="Nelson J."/>
            <person name="Hou S."/>
            <person name="Wollam A."/>
            <person name="Pepin K.H."/>
            <person name="Johnson M."/>
            <person name="Bhonagiri V."/>
            <person name="Nash W.E."/>
            <person name="Warren W."/>
            <person name="Chinwalla A."/>
            <person name="Mardis E.R."/>
            <person name="Wilson R.K."/>
        </authorList>
    </citation>
    <scope>NUCLEOTIDE SEQUENCE [LARGE SCALE GENOMIC DNA]</scope>
    <source>
        <strain evidence="2 3">DSM 20093</strain>
    </source>
</reference>
<keyword evidence="2" id="KW-0808">Transferase</keyword>
<dbReference type="STRING" id="561180.BIFGAL_03352"/>
<gene>
    <name evidence="2" type="ORF">BIFGAL_03352</name>
</gene>
<dbReference type="Pfam" id="PF00583">
    <property type="entry name" value="Acetyltransf_1"/>
    <property type="match status" value="1"/>
</dbReference>
<feature type="domain" description="N-acetyltransferase" evidence="1">
    <location>
        <begin position="12"/>
        <end position="223"/>
    </location>
</feature>
<dbReference type="GO" id="GO:0016747">
    <property type="term" value="F:acyltransferase activity, transferring groups other than amino-acyl groups"/>
    <property type="evidence" value="ECO:0007669"/>
    <property type="project" value="InterPro"/>
</dbReference>
<evidence type="ECO:0000313" key="2">
    <source>
        <dbReference type="EMBL" id="EFA23235.1"/>
    </source>
</evidence>
<dbReference type="InterPro" id="IPR016181">
    <property type="entry name" value="Acyl_CoA_acyltransferase"/>
</dbReference>
<comment type="caution">
    <text evidence="2">The sequence shown here is derived from an EMBL/GenBank/DDBJ whole genome shotgun (WGS) entry which is preliminary data.</text>
</comment>
<evidence type="ECO:0000259" key="1">
    <source>
        <dbReference type="PROSITE" id="PS51186"/>
    </source>
</evidence>
<dbReference type="CDD" id="cd04301">
    <property type="entry name" value="NAT_SF"/>
    <property type="match status" value="1"/>
</dbReference>
<dbReference type="SUPFAM" id="SSF55729">
    <property type="entry name" value="Acyl-CoA N-acyltransferases (Nat)"/>
    <property type="match status" value="1"/>
</dbReference>
<dbReference type="PROSITE" id="PS51186">
    <property type="entry name" value="GNAT"/>
    <property type="match status" value="1"/>
</dbReference>
<dbReference type="InterPro" id="IPR000182">
    <property type="entry name" value="GNAT_dom"/>
</dbReference>
<protein>
    <submittedName>
        <fullName evidence="2">Acetyltransferase, GNAT family</fullName>
    </submittedName>
</protein>
<sequence>MISAMTTNTDTVTFRLLERDDYPALIELVREAWYSDVSDEQIARDLAELDFERSLARATTAQVAVRNGIAVGLILGRIDTKETRPLVNTHHTNVVRLETQLMRSAEGRKQLAQLHRMFREQRKLLKLAKDSGNAYDGEIIMFLIDPALRGKGIGKRLFDWMLGEFKAAGVLNYFLWTDTTSDYGFYDHQGMNLAGEQQPMPQRSTENMKLDQHLRVLMYDNETDFANEGVNPLGRD</sequence>
<accession>D1NU31</accession>
<evidence type="ECO:0000313" key="3">
    <source>
        <dbReference type="Proteomes" id="UP000003656"/>
    </source>
</evidence>
<organism evidence="2 3">
    <name type="scientific">Bifidobacterium gallicum DSM 20093 = LMG 11596</name>
    <dbReference type="NCBI Taxonomy" id="561180"/>
    <lineage>
        <taxon>Bacteria</taxon>
        <taxon>Bacillati</taxon>
        <taxon>Actinomycetota</taxon>
        <taxon>Actinomycetes</taxon>
        <taxon>Bifidobacteriales</taxon>
        <taxon>Bifidobacteriaceae</taxon>
        <taxon>Bifidobacterium</taxon>
    </lineage>
</organism>
<dbReference type="AlphaFoldDB" id="D1NU31"/>
<dbReference type="EMBL" id="ABXB03000002">
    <property type="protein sequence ID" value="EFA23235.1"/>
    <property type="molecule type" value="Genomic_DNA"/>
</dbReference>
<name>D1NU31_9BIFI</name>
<dbReference type="eggNOG" id="COG1246">
    <property type="taxonomic scope" value="Bacteria"/>
</dbReference>
<dbReference type="Proteomes" id="UP000003656">
    <property type="component" value="Unassembled WGS sequence"/>
</dbReference>